<comment type="similarity">
    <text evidence="2">Belongs to the peptidase S8 family.</text>
</comment>
<dbReference type="AlphaFoldDB" id="A0AAD4YM61"/>
<dbReference type="GO" id="GO:0006508">
    <property type="term" value="P:proteolysis"/>
    <property type="evidence" value="ECO:0007669"/>
    <property type="project" value="InterPro"/>
</dbReference>
<evidence type="ECO:0000259" key="4">
    <source>
        <dbReference type="Pfam" id="PF00082"/>
    </source>
</evidence>
<comment type="caution">
    <text evidence="5">The sequence shown here is derived from an EMBL/GenBank/DDBJ whole genome shotgun (WGS) entry which is preliminary data.</text>
</comment>
<gene>
    <name evidence="5" type="ORF">L3X38_043346</name>
</gene>
<keyword evidence="6" id="KW-1185">Reference proteome</keyword>
<comment type="subcellular location">
    <subcellularLocation>
        <location evidence="1">Secreted</location>
    </subcellularLocation>
</comment>
<dbReference type="SUPFAM" id="SSF52743">
    <property type="entry name" value="Subtilisin-like"/>
    <property type="match status" value="1"/>
</dbReference>
<evidence type="ECO:0000256" key="2">
    <source>
        <dbReference type="ARBA" id="ARBA00011073"/>
    </source>
</evidence>
<reference evidence="5 6" key="1">
    <citation type="journal article" date="2022" name="G3 (Bethesda)">
        <title>Whole-genome sequence and methylome profiling of the almond [Prunus dulcis (Mill.) D.A. Webb] cultivar 'Nonpareil'.</title>
        <authorList>
            <person name="D'Amico-Willman K.M."/>
            <person name="Ouma W.Z."/>
            <person name="Meulia T."/>
            <person name="Sideli G.M."/>
            <person name="Gradziel T.M."/>
            <person name="Fresnedo-Ramirez J."/>
        </authorList>
    </citation>
    <scope>NUCLEOTIDE SEQUENCE [LARGE SCALE GENOMIC DNA]</scope>
    <source>
        <strain evidence="5">Clone GOH B32 T37-40</strain>
    </source>
</reference>
<dbReference type="PANTHER" id="PTHR10795">
    <property type="entry name" value="PROPROTEIN CONVERTASE SUBTILISIN/KEXIN"/>
    <property type="match status" value="1"/>
</dbReference>
<dbReference type="Pfam" id="PF00082">
    <property type="entry name" value="Peptidase_S8"/>
    <property type="match status" value="1"/>
</dbReference>
<dbReference type="InterPro" id="IPR000209">
    <property type="entry name" value="Peptidase_S8/S53_dom"/>
</dbReference>
<organism evidence="5 6">
    <name type="scientific">Prunus dulcis</name>
    <name type="common">Almond</name>
    <name type="synonym">Amygdalus dulcis</name>
    <dbReference type="NCBI Taxonomy" id="3755"/>
    <lineage>
        <taxon>Eukaryota</taxon>
        <taxon>Viridiplantae</taxon>
        <taxon>Streptophyta</taxon>
        <taxon>Embryophyta</taxon>
        <taxon>Tracheophyta</taxon>
        <taxon>Spermatophyta</taxon>
        <taxon>Magnoliopsida</taxon>
        <taxon>eudicotyledons</taxon>
        <taxon>Gunneridae</taxon>
        <taxon>Pentapetalae</taxon>
        <taxon>rosids</taxon>
        <taxon>fabids</taxon>
        <taxon>Rosales</taxon>
        <taxon>Rosaceae</taxon>
        <taxon>Amygdaloideae</taxon>
        <taxon>Amygdaleae</taxon>
        <taxon>Prunus</taxon>
    </lineage>
</organism>
<dbReference type="GO" id="GO:0004252">
    <property type="term" value="F:serine-type endopeptidase activity"/>
    <property type="evidence" value="ECO:0007669"/>
    <property type="project" value="InterPro"/>
</dbReference>
<evidence type="ECO:0000256" key="3">
    <source>
        <dbReference type="ARBA" id="ARBA00022729"/>
    </source>
</evidence>
<dbReference type="GO" id="GO:0005576">
    <property type="term" value="C:extracellular region"/>
    <property type="evidence" value="ECO:0007669"/>
    <property type="project" value="UniProtKB-SubCell"/>
</dbReference>
<evidence type="ECO:0000313" key="5">
    <source>
        <dbReference type="EMBL" id="KAI5314170.1"/>
    </source>
</evidence>
<evidence type="ECO:0000256" key="1">
    <source>
        <dbReference type="ARBA" id="ARBA00004613"/>
    </source>
</evidence>
<name>A0AAD4YM61_PRUDU</name>
<dbReference type="Gene3D" id="3.40.50.200">
    <property type="entry name" value="Peptidase S8/S53 domain"/>
    <property type="match status" value="1"/>
</dbReference>
<dbReference type="InterPro" id="IPR045051">
    <property type="entry name" value="SBT"/>
</dbReference>
<dbReference type="EMBL" id="JAJFAZ020000008">
    <property type="protein sequence ID" value="KAI5314170.1"/>
    <property type="molecule type" value="Genomic_DNA"/>
</dbReference>
<dbReference type="Proteomes" id="UP001054821">
    <property type="component" value="Chromosome 8"/>
</dbReference>
<keyword evidence="3" id="KW-0732">Signal</keyword>
<feature type="domain" description="Peptidase S8/S53" evidence="4">
    <location>
        <begin position="1"/>
        <end position="79"/>
    </location>
</feature>
<protein>
    <recommendedName>
        <fullName evidence="4">Peptidase S8/S53 domain-containing protein</fullName>
    </recommendedName>
</protein>
<dbReference type="InterPro" id="IPR036852">
    <property type="entry name" value="Peptidase_S8/S53_dom_sf"/>
</dbReference>
<accession>A0AAD4YM61</accession>
<sequence>MASIAAGNFAKEAWFSGYAKGIAKGVAPFAKLAIYKVGEPEGLSFPDIFAGILNKAIDDGVDVISLSLSPGNTGPTIGTLRNRYPYGS</sequence>
<proteinExistence type="inferred from homology"/>
<evidence type="ECO:0000313" key="6">
    <source>
        <dbReference type="Proteomes" id="UP001054821"/>
    </source>
</evidence>